<dbReference type="RefSeq" id="XP_001881165.1">
    <property type="nucleotide sequence ID" value="XM_001881130.1"/>
</dbReference>
<dbReference type="Proteomes" id="UP000001194">
    <property type="component" value="Unassembled WGS sequence"/>
</dbReference>
<feature type="region of interest" description="Disordered" evidence="1">
    <location>
        <begin position="202"/>
        <end position="233"/>
    </location>
</feature>
<dbReference type="OrthoDB" id="3244905at2759"/>
<evidence type="ECO:0000256" key="1">
    <source>
        <dbReference type="SAM" id="MobiDB-lite"/>
    </source>
</evidence>
<accession>B0DAV3</accession>
<dbReference type="KEGG" id="lbc:LACBIDRAFT_327368"/>
<dbReference type="AlphaFoldDB" id="B0DAV3"/>
<dbReference type="GeneID" id="6076992"/>
<dbReference type="EMBL" id="DS547102">
    <property type="protein sequence ID" value="EDR08095.1"/>
    <property type="molecule type" value="Genomic_DNA"/>
</dbReference>
<gene>
    <name evidence="2" type="ORF">LACBIDRAFT_327368</name>
</gene>
<feature type="compositionally biased region" description="Polar residues" evidence="1">
    <location>
        <begin position="219"/>
        <end position="228"/>
    </location>
</feature>
<organism evidence="3">
    <name type="scientific">Laccaria bicolor (strain S238N-H82 / ATCC MYA-4686)</name>
    <name type="common">Bicoloured deceiver</name>
    <name type="synonym">Laccaria laccata var. bicolor</name>
    <dbReference type="NCBI Taxonomy" id="486041"/>
    <lineage>
        <taxon>Eukaryota</taxon>
        <taxon>Fungi</taxon>
        <taxon>Dikarya</taxon>
        <taxon>Basidiomycota</taxon>
        <taxon>Agaricomycotina</taxon>
        <taxon>Agaricomycetes</taxon>
        <taxon>Agaricomycetidae</taxon>
        <taxon>Agaricales</taxon>
        <taxon>Agaricineae</taxon>
        <taxon>Hydnangiaceae</taxon>
        <taxon>Laccaria</taxon>
    </lineage>
</organism>
<keyword evidence="3" id="KW-1185">Reference proteome</keyword>
<dbReference type="HOGENOM" id="CLU_083669_0_0_1"/>
<name>B0DAV3_LACBS</name>
<proteinExistence type="predicted"/>
<evidence type="ECO:0000313" key="2">
    <source>
        <dbReference type="EMBL" id="EDR08095.1"/>
    </source>
</evidence>
<protein>
    <submittedName>
        <fullName evidence="2">Predicted protein</fullName>
    </submittedName>
</protein>
<sequence>MVFRLPTHLESFVPPQYEHRPHTGPWRGAIVVTGMRNSDRGSSQEIRVTAVETDGEKYLSFVDCPACWVQQWPRQFFVHVMNDRSILRDVQAWVKQFTPPLCTFLPDRLRETNTHAVNQANFRSLSRILFENQTVAIAPWGTDAFPGAGLIIYPAQHSSALLVGALFLYSAFPDFVVGGIPSPTIPTSLHAMQARHPQYMTASSSYSISPHHRHGHSASPRSNPNSPLESHMGHRQEPYRYIVPRTMTSSYPNPGPASSSSAASGWSMIKAEEDVNYATFSQSH</sequence>
<dbReference type="InParanoid" id="B0DAV3"/>
<reference evidence="2 3" key="1">
    <citation type="journal article" date="2008" name="Nature">
        <title>The genome of Laccaria bicolor provides insights into mycorrhizal symbiosis.</title>
        <authorList>
            <person name="Martin F."/>
            <person name="Aerts A."/>
            <person name="Ahren D."/>
            <person name="Brun A."/>
            <person name="Danchin E.G.J."/>
            <person name="Duchaussoy F."/>
            <person name="Gibon J."/>
            <person name="Kohler A."/>
            <person name="Lindquist E."/>
            <person name="Pereda V."/>
            <person name="Salamov A."/>
            <person name="Shapiro H.J."/>
            <person name="Wuyts J."/>
            <person name="Blaudez D."/>
            <person name="Buee M."/>
            <person name="Brokstein P."/>
            <person name="Canbaeck B."/>
            <person name="Cohen D."/>
            <person name="Courty P.E."/>
            <person name="Coutinho P.M."/>
            <person name="Delaruelle C."/>
            <person name="Detter J.C."/>
            <person name="Deveau A."/>
            <person name="DiFazio S."/>
            <person name="Duplessis S."/>
            <person name="Fraissinet-Tachet L."/>
            <person name="Lucic E."/>
            <person name="Frey-Klett P."/>
            <person name="Fourrey C."/>
            <person name="Feussner I."/>
            <person name="Gay G."/>
            <person name="Grimwood J."/>
            <person name="Hoegger P.J."/>
            <person name="Jain P."/>
            <person name="Kilaru S."/>
            <person name="Labbe J."/>
            <person name="Lin Y.C."/>
            <person name="Legue V."/>
            <person name="Le Tacon F."/>
            <person name="Marmeisse R."/>
            <person name="Melayah D."/>
            <person name="Montanini B."/>
            <person name="Muratet M."/>
            <person name="Nehls U."/>
            <person name="Niculita-Hirzel H."/>
            <person name="Oudot-Le Secq M.P."/>
            <person name="Peter M."/>
            <person name="Quesneville H."/>
            <person name="Rajashekar B."/>
            <person name="Reich M."/>
            <person name="Rouhier N."/>
            <person name="Schmutz J."/>
            <person name="Yin T."/>
            <person name="Chalot M."/>
            <person name="Henrissat B."/>
            <person name="Kuees U."/>
            <person name="Lucas S."/>
            <person name="Van de Peer Y."/>
            <person name="Podila G.K."/>
            <person name="Polle A."/>
            <person name="Pukkila P.J."/>
            <person name="Richardson P.M."/>
            <person name="Rouze P."/>
            <person name="Sanders I.R."/>
            <person name="Stajich J.E."/>
            <person name="Tunlid A."/>
            <person name="Tuskan G."/>
            <person name="Grigoriev I.V."/>
        </authorList>
    </citation>
    <scope>NUCLEOTIDE SEQUENCE [LARGE SCALE GENOMIC DNA]</scope>
    <source>
        <strain evidence="3">S238N-H82 / ATCC MYA-4686</strain>
    </source>
</reference>
<evidence type="ECO:0000313" key="3">
    <source>
        <dbReference type="Proteomes" id="UP000001194"/>
    </source>
</evidence>